<feature type="region of interest" description="Disordered" evidence="1">
    <location>
        <begin position="205"/>
        <end position="279"/>
    </location>
</feature>
<gene>
    <name evidence="3" type="ORF">BaRGS_00033842</name>
</gene>
<feature type="non-terminal residue" evidence="3">
    <location>
        <position position="1"/>
    </location>
</feature>
<dbReference type="Proteomes" id="UP001519460">
    <property type="component" value="Unassembled WGS sequence"/>
</dbReference>
<dbReference type="PROSITE" id="PS51416">
    <property type="entry name" value="MIB_HERC2"/>
    <property type="match status" value="1"/>
</dbReference>
<dbReference type="Gene3D" id="2.30.30.40">
    <property type="entry name" value="SH3 Domains"/>
    <property type="match status" value="1"/>
</dbReference>
<reference evidence="3 4" key="1">
    <citation type="journal article" date="2023" name="Sci. Data">
        <title>Genome assembly of the Korean intertidal mud-creeper Batillaria attramentaria.</title>
        <authorList>
            <person name="Patra A.K."/>
            <person name="Ho P.T."/>
            <person name="Jun S."/>
            <person name="Lee S.J."/>
            <person name="Kim Y."/>
            <person name="Won Y.J."/>
        </authorList>
    </citation>
    <scope>NUCLEOTIDE SEQUENCE [LARGE SCALE GENOMIC DNA]</scope>
    <source>
        <strain evidence="3">Wonlab-2016</strain>
    </source>
</reference>
<dbReference type="AlphaFoldDB" id="A0ABD0JJX7"/>
<name>A0ABD0JJX7_9CAEN</name>
<sequence>GSSVQDVSRSPFPASTSSIPVSTTQMPSSVPGSTTAIPSSVPGSATAIPTSVPGSTTAIPVSATQSVVPDDGSKGAPEPVSSMIFSSDVPGGPSQQPVGDTSTPGDPLQSEDPSGRAVLAPGLAPVDAMALSDTHLTTASSVGLCERGQELSKEDPSGHSLKSIPSGFPDNVSRSSLNAFSTHSINTEDLVSTIRDLNAVSDTLPQTADAGLSQEGSQGGRQVLQPKNTVENETEAPPPILQAEPAGFSMEPDKLGQGQDTQPTTFSGEVGHSEGPQSQISGLMQTLDVLTEKEVDLRREGRAVAVGDRVQRGPDWEWENQDGDPPGPGTVTEPDAAKQGWWRVKWDAGTEGSYRMGAEGKYDLQIIWD</sequence>
<comment type="caution">
    <text evidence="3">The sequence shown here is derived from an EMBL/GenBank/DDBJ whole genome shotgun (WGS) entry which is preliminary data.</text>
</comment>
<dbReference type="InterPro" id="IPR010606">
    <property type="entry name" value="Mib_Herc2"/>
</dbReference>
<feature type="compositionally biased region" description="Basic and acidic residues" evidence="1">
    <location>
        <begin position="147"/>
        <end position="157"/>
    </location>
</feature>
<evidence type="ECO:0000259" key="2">
    <source>
        <dbReference type="PROSITE" id="PS51416"/>
    </source>
</evidence>
<feature type="compositionally biased region" description="Polar residues" evidence="1">
    <location>
        <begin position="1"/>
        <end position="67"/>
    </location>
</feature>
<feature type="compositionally biased region" description="Polar residues" evidence="1">
    <location>
        <begin position="93"/>
        <end position="104"/>
    </location>
</feature>
<evidence type="ECO:0000313" key="4">
    <source>
        <dbReference type="Proteomes" id="UP001519460"/>
    </source>
</evidence>
<feature type="region of interest" description="Disordered" evidence="1">
    <location>
        <begin position="1"/>
        <end position="116"/>
    </location>
</feature>
<dbReference type="InterPro" id="IPR037252">
    <property type="entry name" value="Mib_Herc2_sf"/>
</dbReference>
<organism evidence="3 4">
    <name type="scientific">Batillaria attramentaria</name>
    <dbReference type="NCBI Taxonomy" id="370345"/>
    <lineage>
        <taxon>Eukaryota</taxon>
        <taxon>Metazoa</taxon>
        <taxon>Spiralia</taxon>
        <taxon>Lophotrochozoa</taxon>
        <taxon>Mollusca</taxon>
        <taxon>Gastropoda</taxon>
        <taxon>Caenogastropoda</taxon>
        <taxon>Sorbeoconcha</taxon>
        <taxon>Cerithioidea</taxon>
        <taxon>Batillariidae</taxon>
        <taxon>Batillaria</taxon>
    </lineage>
</organism>
<dbReference type="Pfam" id="PF06701">
    <property type="entry name" value="MIB_HERC2"/>
    <property type="match status" value="1"/>
</dbReference>
<evidence type="ECO:0000313" key="3">
    <source>
        <dbReference type="EMBL" id="KAK7474955.1"/>
    </source>
</evidence>
<feature type="region of interest" description="Disordered" evidence="1">
    <location>
        <begin position="141"/>
        <end position="176"/>
    </location>
</feature>
<protein>
    <recommendedName>
        <fullName evidence="2">MIB/HERC2 domain-containing protein</fullName>
    </recommendedName>
</protein>
<dbReference type="SUPFAM" id="SSF159034">
    <property type="entry name" value="Mib/herc2 domain-like"/>
    <property type="match status" value="1"/>
</dbReference>
<feature type="region of interest" description="Disordered" evidence="1">
    <location>
        <begin position="306"/>
        <end position="336"/>
    </location>
</feature>
<keyword evidence="4" id="KW-1185">Reference proteome</keyword>
<feature type="compositionally biased region" description="Polar residues" evidence="1">
    <location>
        <begin position="258"/>
        <end position="267"/>
    </location>
</feature>
<accession>A0ABD0JJX7</accession>
<proteinExistence type="predicted"/>
<feature type="domain" description="MIB/HERC2" evidence="2">
    <location>
        <begin position="296"/>
        <end position="369"/>
    </location>
</feature>
<dbReference type="EMBL" id="JACVVK020000420">
    <property type="protein sequence ID" value="KAK7474955.1"/>
    <property type="molecule type" value="Genomic_DNA"/>
</dbReference>
<evidence type="ECO:0000256" key="1">
    <source>
        <dbReference type="SAM" id="MobiDB-lite"/>
    </source>
</evidence>